<keyword evidence="1" id="KW-1133">Transmembrane helix</keyword>
<dbReference type="EMBL" id="BARS01057480">
    <property type="protein sequence ID" value="GAG51585.1"/>
    <property type="molecule type" value="Genomic_DNA"/>
</dbReference>
<feature type="non-terminal residue" evidence="2">
    <location>
        <position position="138"/>
    </location>
</feature>
<dbReference type="AlphaFoldDB" id="X0Y755"/>
<keyword evidence="1" id="KW-0472">Membrane</keyword>
<feature type="transmembrane region" description="Helical" evidence="1">
    <location>
        <begin position="12"/>
        <end position="31"/>
    </location>
</feature>
<accession>X0Y755</accession>
<feature type="non-terminal residue" evidence="2">
    <location>
        <position position="1"/>
    </location>
</feature>
<keyword evidence="1" id="KW-0812">Transmembrane</keyword>
<organism evidence="2">
    <name type="scientific">marine sediment metagenome</name>
    <dbReference type="NCBI Taxonomy" id="412755"/>
    <lineage>
        <taxon>unclassified sequences</taxon>
        <taxon>metagenomes</taxon>
        <taxon>ecological metagenomes</taxon>
    </lineage>
</organism>
<reference evidence="2" key="1">
    <citation type="journal article" date="2014" name="Front. Microbiol.">
        <title>High frequency of phylogenetically diverse reductive dehalogenase-homologous genes in deep subseafloor sedimentary metagenomes.</title>
        <authorList>
            <person name="Kawai M."/>
            <person name="Futagami T."/>
            <person name="Toyoda A."/>
            <person name="Takaki Y."/>
            <person name="Nishi S."/>
            <person name="Hori S."/>
            <person name="Arai W."/>
            <person name="Tsubouchi T."/>
            <person name="Morono Y."/>
            <person name="Uchiyama I."/>
            <person name="Ito T."/>
            <person name="Fujiyama A."/>
            <person name="Inagaki F."/>
            <person name="Takami H."/>
        </authorList>
    </citation>
    <scope>NUCLEOTIDE SEQUENCE</scope>
    <source>
        <strain evidence="2">Expedition CK06-06</strain>
    </source>
</reference>
<gene>
    <name evidence="2" type="ORF">S01H1_84263</name>
</gene>
<comment type="caution">
    <text evidence="2">The sequence shown here is derived from an EMBL/GenBank/DDBJ whole genome shotgun (WGS) entry which is preliminary data.</text>
</comment>
<feature type="transmembrane region" description="Helical" evidence="1">
    <location>
        <begin position="43"/>
        <end position="62"/>
    </location>
</feature>
<evidence type="ECO:0000313" key="2">
    <source>
        <dbReference type="EMBL" id="GAG51585.1"/>
    </source>
</evidence>
<name>X0Y755_9ZZZZ</name>
<evidence type="ECO:0000256" key="1">
    <source>
        <dbReference type="SAM" id="Phobius"/>
    </source>
</evidence>
<proteinExistence type="predicted"/>
<protein>
    <submittedName>
        <fullName evidence="2">Uncharacterized protein</fullName>
    </submittedName>
</protein>
<feature type="transmembrane region" description="Helical" evidence="1">
    <location>
        <begin position="74"/>
        <end position="93"/>
    </location>
</feature>
<sequence>WGWRRLASAERAALVALGGWFLLVVAGWMRWDAMTPAPGGRLLFPALPAVALLMALGIGVLARGRLRLGNGIVVGLLALLAWWTAAQILPGFFAPPPRYPDASAVQPDHPLDATLGDGVRLLGYDVALDDQGALYLGY</sequence>